<dbReference type="RefSeq" id="WP_012163799.1">
    <property type="nucleotide sequence ID" value="NC_009925.1"/>
</dbReference>
<dbReference type="PANTHER" id="PTHR47893">
    <property type="entry name" value="REGULATORY PROTEIN PCHR"/>
    <property type="match status" value="1"/>
</dbReference>
<dbReference type="PRINTS" id="PR00032">
    <property type="entry name" value="HTHARAC"/>
</dbReference>
<keyword evidence="6" id="KW-1185">Reference proteome</keyword>
<organism evidence="5 6">
    <name type="scientific">Acaryochloris marina (strain MBIC 11017)</name>
    <dbReference type="NCBI Taxonomy" id="329726"/>
    <lineage>
        <taxon>Bacteria</taxon>
        <taxon>Bacillati</taxon>
        <taxon>Cyanobacteriota</taxon>
        <taxon>Cyanophyceae</taxon>
        <taxon>Acaryochloridales</taxon>
        <taxon>Acaryochloridaceae</taxon>
        <taxon>Acaryochloris</taxon>
    </lineage>
</organism>
<dbReference type="Proteomes" id="UP000000268">
    <property type="component" value="Chromosome"/>
</dbReference>
<dbReference type="PANTHER" id="PTHR47893:SF1">
    <property type="entry name" value="REGULATORY PROTEIN PCHR"/>
    <property type="match status" value="1"/>
</dbReference>
<dbReference type="PROSITE" id="PS01124">
    <property type="entry name" value="HTH_ARAC_FAMILY_2"/>
    <property type="match status" value="1"/>
</dbReference>
<dbReference type="EMBL" id="CP000828">
    <property type="protein sequence ID" value="ABW28400.1"/>
    <property type="molecule type" value="Genomic_DNA"/>
</dbReference>
<dbReference type="InterPro" id="IPR018060">
    <property type="entry name" value="HTH_AraC"/>
</dbReference>
<reference evidence="5 6" key="1">
    <citation type="journal article" date="2008" name="Proc. Natl. Acad. Sci. U.S.A.">
        <title>Niche adaptation and genome expansion in the chlorophyll d-producing cyanobacterium Acaryochloris marina.</title>
        <authorList>
            <person name="Swingley W.D."/>
            <person name="Chen M."/>
            <person name="Cheung P.C."/>
            <person name="Conrad A.L."/>
            <person name="Dejesa L.C."/>
            <person name="Hao J."/>
            <person name="Honchak B.M."/>
            <person name="Karbach L.E."/>
            <person name="Kurdoglu A."/>
            <person name="Lahiri S."/>
            <person name="Mastrian S.D."/>
            <person name="Miyashita H."/>
            <person name="Page L."/>
            <person name="Ramakrishna P."/>
            <person name="Satoh S."/>
            <person name="Sattley W.M."/>
            <person name="Shimada Y."/>
            <person name="Taylor H.L."/>
            <person name="Tomo T."/>
            <person name="Tsuchiya T."/>
            <person name="Wang Z.T."/>
            <person name="Raymond J."/>
            <person name="Mimuro M."/>
            <person name="Blankenship R.E."/>
            <person name="Touchman J.W."/>
        </authorList>
    </citation>
    <scope>NUCLEOTIDE SEQUENCE [LARGE SCALE GENOMIC DNA]</scope>
    <source>
        <strain evidence="6">MBIC 11017</strain>
    </source>
</reference>
<evidence type="ECO:0000256" key="1">
    <source>
        <dbReference type="ARBA" id="ARBA00023015"/>
    </source>
</evidence>
<dbReference type="HOGENOM" id="CLU_052345_4_1_3"/>
<dbReference type="KEGG" id="amr:AM1_3406"/>
<dbReference type="STRING" id="329726.AM1_3406"/>
<dbReference type="InterPro" id="IPR020449">
    <property type="entry name" value="Tscrpt_reg_AraC-type_HTH"/>
</dbReference>
<keyword evidence="1" id="KW-0805">Transcription regulation</keyword>
<dbReference type="eggNOG" id="COG2207">
    <property type="taxonomic scope" value="Bacteria"/>
</dbReference>
<dbReference type="GO" id="GO:0043565">
    <property type="term" value="F:sequence-specific DNA binding"/>
    <property type="evidence" value="ECO:0007669"/>
    <property type="project" value="InterPro"/>
</dbReference>
<evidence type="ECO:0000259" key="4">
    <source>
        <dbReference type="PROSITE" id="PS01124"/>
    </source>
</evidence>
<dbReference type="Gene3D" id="1.10.10.60">
    <property type="entry name" value="Homeodomain-like"/>
    <property type="match status" value="2"/>
</dbReference>
<name>B0C053_ACAM1</name>
<evidence type="ECO:0000256" key="3">
    <source>
        <dbReference type="ARBA" id="ARBA00023163"/>
    </source>
</evidence>
<evidence type="ECO:0000313" key="6">
    <source>
        <dbReference type="Proteomes" id="UP000000268"/>
    </source>
</evidence>
<sequence>MALFLKAAEFTQLCQQGQIESSSSTGLDRSTLLPRSLGQGTYRQLHLRGGLTIEIREGVLQETLRIEQIHEPEFPLTSKFFLAGSARVETPGIQGIQPDYWERKGFNYLYHLPDLEEIEEWHGGEAIHLVMIYANTDYFHFLQDDQTLPTPLRNIFHGRQAQHRFHQSLGPISPKMEQLLQQVVDCPYTGATQALYVESKALELLTLQLETWKQQYLNVPTLRKDDIERLHQARDLLIQQSDNPPLLIDLAHQVGLNDRKLKQGFRQLFGTTVFGYLQDYRMRQAKQLLADANLSIASVALSVGYRNPEAFSTAFRRKFSVSPKAYQLSVRS</sequence>
<proteinExistence type="predicted"/>
<keyword evidence="3" id="KW-0804">Transcription</keyword>
<dbReference type="PROSITE" id="PS00041">
    <property type="entry name" value="HTH_ARAC_FAMILY_1"/>
    <property type="match status" value="1"/>
</dbReference>
<dbReference type="SUPFAM" id="SSF46689">
    <property type="entry name" value="Homeodomain-like"/>
    <property type="match status" value="2"/>
</dbReference>
<dbReference type="AlphaFoldDB" id="B0C053"/>
<dbReference type="InterPro" id="IPR018062">
    <property type="entry name" value="HTH_AraC-typ_CS"/>
</dbReference>
<protein>
    <submittedName>
        <fullName evidence="5">Transcriptional regulator, AraC family</fullName>
    </submittedName>
</protein>
<evidence type="ECO:0000313" key="5">
    <source>
        <dbReference type="EMBL" id="ABW28400.1"/>
    </source>
</evidence>
<accession>B0C053</accession>
<gene>
    <name evidence="5" type="ordered locus">AM1_3406</name>
</gene>
<dbReference type="InterPro" id="IPR053142">
    <property type="entry name" value="PchR_regulatory_protein"/>
</dbReference>
<dbReference type="SMART" id="SM00342">
    <property type="entry name" value="HTH_ARAC"/>
    <property type="match status" value="1"/>
</dbReference>
<dbReference type="InterPro" id="IPR009057">
    <property type="entry name" value="Homeodomain-like_sf"/>
</dbReference>
<feature type="domain" description="HTH araC/xylS-type" evidence="4">
    <location>
        <begin position="231"/>
        <end position="329"/>
    </location>
</feature>
<evidence type="ECO:0000256" key="2">
    <source>
        <dbReference type="ARBA" id="ARBA00023125"/>
    </source>
</evidence>
<dbReference type="GO" id="GO:0003700">
    <property type="term" value="F:DNA-binding transcription factor activity"/>
    <property type="evidence" value="ECO:0007669"/>
    <property type="project" value="InterPro"/>
</dbReference>
<keyword evidence="2" id="KW-0238">DNA-binding</keyword>
<dbReference type="Pfam" id="PF12833">
    <property type="entry name" value="HTH_18"/>
    <property type="match status" value="1"/>
</dbReference>
<dbReference type="OrthoDB" id="7544370at2"/>